<comment type="caution">
    <text evidence="1">The sequence shown here is derived from an EMBL/GenBank/DDBJ whole genome shotgun (WGS) entry which is preliminary data.</text>
</comment>
<proteinExistence type="predicted"/>
<sequence>MHLTQFSAIDRKRGRKWKISDITLLAILTTSSGLRRQTRFHFLRKRTYFRFYFQSALLPTTLFPFAADSVMCEFFWEFSWHLSGTSKLMILTLMPFNGNSKMASFDGHIFVWKRV</sequence>
<reference evidence="1 2" key="1">
    <citation type="submission" date="2021-06" db="EMBL/GenBank/DDBJ databases">
        <title>Caerostris darwini draft genome.</title>
        <authorList>
            <person name="Kono N."/>
            <person name="Arakawa K."/>
        </authorList>
    </citation>
    <scope>NUCLEOTIDE SEQUENCE [LARGE SCALE GENOMIC DNA]</scope>
</reference>
<dbReference type="Proteomes" id="UP001054837">
    <property type="component" value="Unassembled WGS sequence"/>
</dbReference>
<dbReference type="AlphaFoldDB" id="A0AAV4S6T0"/>
<gene>
    <name evidence="1" type="ORF">CDAR_237881</name>
</gene>
<keyword evidence="2" id="KW-1185">Reference proteome</keyword>
<evidence type="ECO:0000313" key="1">
    <source>
        <dbReference type="EMBL" id="GIY27708.1"/>
    </source>
</evidence>
<evidence type="ECO:0000313" key="2">
    <source>
        <dbReference type="Proteomes" id="UP001054837"/>
    </source>
</evidence>
<name>A0AAV4S6T0_9ARAC</name>
<protein>
    <submittedName>
        <fullName evidence="1">Uncharacterized protein</fullName>
    </submittedName>
</protein>
<accession>A0AAV4S6T0</accession>
<organism evidence="1 2">
    <name type="scientific">Caerostris darwini</name>
    <dbReference type="NCBI Taxonomy" id="1538125"/>
    <lineage>
        <taxon>Eukaryota</taxon>
        <taxon>Metazoa</taxon>
        <taxon>Ecdysozoa</taxon>
        <taxon>Arthropoda</taxon>
        <taxon>Chelicerata</taxon>
        <taxon>Arachnida</taxon>
        <taxon>Araneae</taxon>
        <taxon>Araneomorphae</taxon>
        <taxon>Entelegynae</taxon>
        <taxon>Araneoidea</taxon>
        <taxon>Araneidae</taxon>
        <taxon>Caerostris</taxon>
    </lineage>
</organism>
<dbReference type="EMBL" id="BPLQ01007073">
    <property type="protein sequence ID" value="GIY27708.1"/>
    <property type="molecule type" value="Genomic_DNA"/>
</dbReference>